<keyword evidence="3" id="KW-1185">Reference proteome</keyword>
<name>R0I2Z5_9BRAS</name>
<evidence type="ECO:0000313" key="3">
    <source>
        <dbReference type="Proteomes" id="UP000029121"/>
    </source>
</evidence>
<dbReference type="AlphaFoldDB" id="R0I2Z5"/>
<dbReference type="eggNOG" id="ENOG502QSU3">
    <property type="taxonomic scope" value="Eukaryota"/>
</dbReference>
<feature type="domain" description="TTF-type" evidence="1">
    <location>
        <begin position="2"/>
        <end position="81"/>
    </location>
</feature>
<evidence type="ECO:0000259" key="1">
    <source>
        <dbReference type="SMART" id="SM00597"/>
    </source>
</evidence>
<dbReference type="Proteomes" id="UP000029121">
    <property type="component" value="Unassembled WGS sequence"/>
</dbReference>
<accession>R0I2Z5</accession>
<dbReference type="PANTHER" id="PTHR11697">
    <property type="entry name" value="GENERAL TRANSCRIPTION FACTOR 2-RELATED ZINC FINGER PROTEIN"/>
    <property type="match status" value="1"/>
</dbReference>
<gene>
    <name evidence="2" type="ORF">CARUB_v10015567mg</name>
</gene>
<dbReference type="InterPro" id="IPR006580">
    <property type="entry name" value="Znf_TTF"/>
</dbReference>
<dbReference type="InterPro" id="IPR055298">
    <property type="entry name" value="AtLOH3-like"/>
</dbReference>
<sequence length="358" mass="41392">MRRFNPEWFDLYGSWLEYSVKMTKAYCLFCYWLRDYTKNKGGSVAFFVRVVGSVNSFHNNALERADDLIRQGQSIVQDFHKQDDIVKNEYKIRLNASIDCSNRGNFLELVKYTTGQNELVSKVVLENAPKNNQMVCPKIQKDEVTGSIIQEMGVVFRFVDKHGTFKERFIDLIHVKETSSAYMKCAIDSLFTKHGLSMKQLRGQGYDGASNMKGKFNGLRSLIMRENSYAYYIQCFAHQHQLVVVAVPKKHFKVRDFFEIISILVNVVGASGKRKDMLREEYRKDRGRNHLGDLARVMMEARKYLSHPQVDRLLKIALILPIATATVEKCFSAMIIVKTSLCNRISDQFMNNCLFCFI</sequence>
<dbReference type="InterPro" id="IPR025398">
    <property type="entry name" value="DUF4371"/>
</dbReference>
<protein>
    <recommendedName>
        <fullName evidence="1">TTF-type domain-containing protein</fullName>
    </recommendedName>
</protein>
<evidence type="ECO:0000313" key="2">
    <source>
        <dbReference type="EMBL" id="EOA32305.1"/>
    </source>
</evidence>
<proteinExistence type="predicted"/>
<dbReference type="Pfam" id="PF14291">
    <property type="entry name" value="DUF4371"/>
    <property type="match status" value="2"/>
</dbReference>
<dbReference type="EMBL" id="KB870807">
    <property type="protein sequence ID" value="EOA32305.1"/>
    <property type="molecule type" value="Genomic_DNA"/>
</dbReference>
<dbReference type="STRING" id="81985.R0I2Z5"/>
<dbReference type="SMART" id="SM00597">
    <property type="entry name" value="ZnF_TTF"/>
    <property type="match status" value="1"/>
</dbReference>
<organism evidence="2 3">
    <name type="scientific">Capsella rubella</name>
    <dbReference type="NCBI Taxonomy" id="81985"/>
    <lineage>
        <taxon>Eukaryota</taxon>
        <taxon>Viridiplantae</taxon>
        <taxon>Streptophyta</taxon>
        <taxon>Embryophyta</taxon>
        <taxon>Tracheophyta</taxon>
        <taxon>Spermatophyta</taxon>
        <taxon>Magnoliopsida</taxon>
        <taxon>eudicotyledons</taxon>
        <taxon>Gunneridae</taxon>
        <taxon>Pentapetalae</taxon>
        <taxon>rosids</taxon>
        <taxon>malvids</taxon>
        <taxon>Brassicales</taxon>
        <taxon>Brassicaceae</taxon>
        <taxon>Camelineae</taxon>
        <taxon>Capsella</taxon>
    </lineage>
</organism>
<reference evidence="3" key="1">
    <citation type="journal article" date="2013" name="Nat. Genet.">
        <title>The Capsella rubella genome and the genomic consequences of rapid mating system evolution.</title>
        <authorList>
            <person name="Slotte T."/>
            <person name="Hazzouri K.M."/>
            <person name="Agren J.A."/>
            <person name="Koenig D."/>
            <person name="Maumus F."/>
            <person name="Guo Y.L."/>
            <person name="Steige K."/>
            <person name="Platts A.E."/>
            <person name="Escobar J.S."/>
            <person name="Newman L.K."/>
            <person name="Wang W."/>
            <person name="Mandakova T."/>
            <person name="Vello E."/>
            <person name="Smith L.M."/>
            <person name="Henz S.R."/>
            <person name="Steffen J."/>
            <person name="Takuno S."/>
            <person name="Brandvain Y."/>
            <person name="Coop G."/>
            <person name="Andolfatto P."/>
            <person name="Hu T.T."/>
            <person name="Blanchette M."/>
            <person name="Clark R.M."/>
            <person name="Quesneville H."/>
            <person name="Nordborg M."/>
            <person name="Gaut B.S."/>
            <person name="Lysak M.A."/>
            <person name="Jenkins J."/>
            <person name="Grimwood J."/>
            <person name="Chapman J."/>
            <person name="Prochnik S."/>
            <person name="Shu S."/>
            <person name="Rokhsar D."/>
            <person name="Schmutz J."/>
            <person name="Weigel D."/>
            <person name="Wright S.I."/>
        </authorList>
    </citation>
    <scope>NUCLEOTIDE SEQUENCE [LARGE SCALE GENOMIC DNA]</scope>
    <source>
        <strain evidence="3">cv. Monte Gargano</strain>
    </source>
</reference>
<dbReference type="PANTHER" id="PTHR11697:SF230">
    <property type="entry name" value="ZINC FINGER, MYM DOMAIN CONTAINING 1"/>
    <property type="match status" value="1"/>
</dbReference>